<dbReference type="Proteomes" id="UP001335648">
    <property type="component" value="Unassembled WGS sequence"/>
</dbReference>
<sequence>MCLTLLTLGNTTSSSLHLMCLTLLTLGNTTSSSLHLVCLTLLTLGNTTQLLSAPRVSHAADTGEHDPAPLCTSCVSRC</sequence>
<dbReference type="AlphaFoldDB" id="A0AAN8B374"/>
<keyword evidence="2" id="KW-1185">Reference proteome</keyword>
<evidence type="ECO:0000313" key="1">
    <source>
        <dbReference type="EMBL" id="KAK5877615.1"/>
    </source>
</evidence>
<reference evidence="1 2" key="1">
    <citation type="journal article" date="2023" name="Mol. Biol. Evol.">
        <title>Genomics of Secondarily Temperate Adaptation in the Only Non-Antarctic Icefish.</title>
        <authorList>
            <person name="Rivera-Colon A.G."/>
            <person name="Rayamajhi N."/>
            <person name="Minhas B.F."/>
            <person name="Madrigal G."/>
            <person name="Bilyk K.T."/>
            <person name="Yoon V."/>
            <person name="Hune M."/>
            <person name="Gregory S."/>
            <person name="Cheng C.H.C."/>
            <person name="Catchen J.M."/>
        </authorList>
    </citation>
    <scope>NUCLEOTIDE SEQUENCE [LARGE SCALE GENOMIC DNA]</scope>
    <source>
        <strain evidence="1">JC2023a</strain>
    </source>
</reference>
<proteinExistence type="predicted"/>
<evidence type="ECO:0000313" key="2">
    <source>
        <dbReference type="Proteomes" id="UP001335648"/>
    </source>
</evidence>
<accession>A0AAN8B374</accession>
<comment type="caution">
    <text evidence="1">The sequence shown here is derived from an EMBL/GenBank/DDBJ whole genome shotgun (WGS) entry which is preliminary data.</text>
</comment>
<organism evidence="1 2">
    <name type="scientific">Champsocephalus esox</name>
    <name type="common">pike icefish</name>
    <dbReference type="NCBI Taxonomy" id="159716"/>
    <lineage>
        <taxon>Eukaryota</taxon>
        <taxon>Metazoa</taxon>
        <taxon>Chordata</taxon>
        <taxon>Craniata</taxon>
        <taxon>Vertebrata</taxon>
        <taxon>Euteleostomi</taxon>
        <taxon>Actinopterygii</taxon>
        <taxon>Neopterygii</taxon>
        <taxon>Teleostei</taxon>
        <taxon>Neoteleostei</taxon>
        <taxon>Acanthomorphata</taxon>
        <taxon>Eupercaria</taxon>
        <taxon>Perciformes</taxon>
        <taxon>Notothenioidei</taxon>
        <taxon>Channichthyidae</taxon>
        <taxon>Champsocephalus</taxon>
    </lineage>
</organism>
<name>A0AAN8B374_9TELE</name>
<gene>
    <name evidence="1" type="ORF">CesoFtcFv8_025104</name>
</gene>
<protein>
    <submittedName>
        <fullName evidence="1">Uncharacterized protein</fullName>
    </submittedName>
</protein>
<dbReference type="EMBL" id="JAULUE010002066">
    <property type="protein sequence ID" value="KAK5877615.1"/>
    <property type="molecule type" value="Genomic_DNA"/>
</dbReference>